<reference evidence="6 7" key="1">
    <citation type="submission" date="2020-08" db="EMBL/GenBank/DDBJ databases">
        <title>Genomic Encyclopedia of Type Strains, Phase IV (KMG-IV): sequencing the most valuable type-strain genomes for metagenomic binning, comparative biology and taxonomic classification.</title>
        <authorList>
            <person name="Goeker M."/>
        </authorList>
    </citation>
    <scope>NUCLEOTIDE SEQUENCE [LARGE SCALE GENOMIC DNA]</scope>
    <source>
        <strain evidence="6 7">DSM 101806</strain>
    </source>
</reference>
<dbReference type="GO" id="GO:0003700">
    <property type="term" value="F:DNA-binding transcription factor activity"/>
    <property type="evidence" value="ECO:0007669"/>
    <property type="project" value="InterPro"/>
</dbReference>
<dbReference type="PROSITE" id="PS50931">
    <property type="entry name" value="HTH_LYSR"/>
    <property type="match status" value="1"/>
</dbReference>
<feature type="domain" description="HTH lysR-type" evidence="5">
    <location>
        <begin position="1"/>
        <end position="58"/>
    </location>
</feature>
<dbReference type="PANTHER" id="PTHR30126">
    <property type="entry name" value="HTH-TYPE TRANSCRIPTIONAL REGULATOR"/>
    <property type="match status" value="1"/>
</dbReference>
<dbReference type="InterPro" id="IPR000847">
    <property type="entry name" value="LysR_HTH_N"/>
</dbReference>
<accession>A0A7W6JXJ9</accession>
<evidence type="ECO:0000256" key="3">
    <source>
        <dbReference type="ARBA" id="ARBA00023125"/>
    </source>
</evidence>
<dbReference type="SUPFAM" id="SSF46785">
    <property type="entry name" value="Winged helix' DNA-binding domain"/>
    <property type="match status" value="1"/>
</dbReference>
<evidence type="ECO:0000313" key="6">
    <source>
        <dbReference type="EMBL" id="MBB4100411.1"/>
    </source>
</evidence>
<dbReference type="Pfam" id="PF03466">
    <property type="entry name" value="LysR_substrate"/>
    <property type="match status" value="1"/>
</dbReference>
<dbReference type="Gene3D" id="1.10.10.10">
    <property type="entry name" value="Winged helix-like DNA-binding domain superfamily/Winged helix DNA-binding domain"/>
    <property type="match status" value="1"/>
</dbReference>
<dbReference type="AlphaFoldDB" id="A0A7W6JXJ9"/>
<dbReference type="Proteomes" id="UP000557392">
    <property type="component" value="Unassembled WGS sequence"/>
</dbReference>
<dbReference type="CDD" id="cd05466">
    <property type="entry name" value="PBP2_LTTR_substrate"/>
    <property type="match status" value="1"/>
</dbReference>
<keyword evidence="2" id="KW-0805">Transcription regulation</keyword>
<dbReference type="PANTHER" id="PTHR30126:SF94">
    <property type="entry name" value="LYSR FAMILY TRANSCRIPTIONAL REGULATOR"/>
    <property type="match status" value="1"/>
</dbReference>
<comment type="similarity">
    <text evidence="1">Belongs to the LysR transcriptional regulatory family.</text>
</comment>
<gene>
    <name evidence="6" type="ORF">GGR46_003983</name>
</gene>
<proteinExistence type="inferred from homology"/>
<comment type="caution">
    <text evidence="6">The sequence shown here is derived from an EMBL/GenBank/DDBJ whole genome shotgun (WGS) entry which is preliminary data.</text>
</comment>
<protein>
    <submittedName>
        <fullName evidence="6">Aminoethylphosphonate catabolism LysR family transcriptional regulator</fullName>
    </submittedName>
</protein>
<dbReference type="Gene3D" id="3.40.190.290">
    <property type="match status" value="1"/>
</dbReference>
<evidence type="ECO:0000256" key="1">
    <source>
        <dbReference type="ARBA" id="ARBA00009437"/>
    </source>
</evidence>
<dbReference type="PRINTS" id="PR00039">
    <property type="entry name" value="HTHLYSR"/>
</dbReference>
<keyword evidence="4" id="KW-0804">Transcription</keyword>
<dbReference type="SUPFAM" id="SSF53850">
    <property type="entry name" value="Periplasmic binding protein-like II"/>
    <property type="match status" value="1"/>
</dbReference>
<organism evidence="6 7">
    <name type="scientific">Sphingomonas kyeonggiensis</name>
    <dbReference type="NCBI Taxonomy" id="1268553"/>
    <lineage>
        <taxon>Bacteria</taxon>
        <taxon>Pseudomonadati</taxon>
        <taxon>Pseudomonadota</taxon>
        <taxon>Alphaproteobacteria</taxon>
        <taxon>Sphingomonadales</taxon>
        <taxon>Sphingomonadaceae</taxon>
        <taxon>Sphingomonas</taxon>
    </lineage>
</organism>
<evidence type="ECO:0000256" key="2">
    <source>
        <dbReference type="ARBA" id="ARBA00023015"/>
    </source>
</evidence>
<evidence type="ECO:0000259" key="5">
    <source>
        <dbReference type="PROSITE" id="PS50931"/>
    </source>
</evidence>
<dbReference type="InterPro" id="IPR005119">
    <property type="entry name" value="LysR_subst-bd"/>
</dbReference>
<name>A0A7W6JXJ9_9SPHN</name>
<keyword evidence="3" id="KW-0238">DNA-binding</keyword>
<dbReference type="EMBL" id="JACIEH010000003">
    <property type="protein sequence ID" value="MBB4100411.1"/>
    <property type="molecule type" value="Genomic_DNA"/>
</dbReference>
<dbReference type="RefSeq" id="WP_183999706.1">
    <property type="nucleotide sequence ID" value="NZ_JACIEH010000003.1"/>
</dbReference>
<dbReference type="FunFam" id="1.10.10.10:FF:000001">
    <property type="entry name" value="LysR family transcriptional regulator"/>
    <property type="match status" value="1"/>
</dbReference>
<evidence type="ECO:0000256" key="4">
    <source>
        <dbReference type="ARBA" id="ARBA00023163"/>
    </source>
</evidence>
<keyword evidence="7" id="KW-1185">Reference proteome</keyword>
<evidence type="ECO:0000313" key="7">
    <source>
        <dbReference type="Proteomes" id="UP000557392"/>
    </source>
</evidence>
<sequence length="296" mass="32934">MTLNQLRSFIAVARYNGFTAAARALKTSQTTITSQIQTLEEEHGVRLFERRGRRIELTQVGEELLQIARQMIGLEDDAAMMLKDSADLRSGSLKIGAVSPFQVIEMIEAFNASYPDVYLSTALGNSEAVLGELSSYGCDVGVLARDTDDDRYYVQHYASYPITAFVRRDHRLAALKTIELADLAREKLLMRERGSTTRRALEEGMAAIGATARVSMEIGSREAIREAVIRGLGIGTVSESEYVPDAQLHPLPIAGAPVLTHIYVCCLRERRRSRMIAAFFETLRQTKARKANMRSN</sequence>
<dbReference type="InterPro" id="IPR036388">
    <property type="entry name" value="WH-like_DNA-bd_sf"/>
</dbReference>
<dbReference type="GO" id="GO:0000976">
    <property type="term" value="F:transcription cis-regulatory region binding"/>
    <property type="evidence" value="ECO:0007669"/>
    <property type="project" value="TreeGrafter"/>
</dbReference>
<dbReference type="Pfam" id="PF00126">
    <property type="entry name" value="HTH_1"/>
    <property type="match status" value="1"/>
</dbReference>
<dbReference type="InterPro" id="IPR036390">
    <property type="entry name" value="WH_DNA-bd_sf"/>
</dbReference>